<protein>
    <submittedName>
        <fullName evidence="1">Chitin deacetylase 1</fullName>
    </submittedName>
</protein>
<name>A0ABR1UF55_9PEZI</name>
<accession>A0ABR1UF55</accession>
<gene>
    <name evidence="1" type="ORF">PG996_011474</name>
</gene>
<dbReference type="PANTHER" id="PTHR43123">
    <property type="entry name" value="POLYSACCHARIDE DEACETYLASE-RELATED"/>
    <property type="match status" value="1"/>
</dbReference>
<evidence type="ECO:0000313" key="2">
    <source>
        <dbReference type="Proteomes" id="UP001446871"/>
    </source>
</evidence>
<evidence type="ECO:0000313" key="1">
    <source>
        <dbReference type="EMBL" id="KAK8057537.1"/>
    </source>
</evidence>
<reference evidence="1 2" key="1">
    <citation type="submission" date="2023-01" db="EMBL/GenBank/DDBJ databases">
        <title>Analysis of 21 Apiospora genomes using comparative genomics revels a genus with tremendous synthesis potential of carbohydrate active enzymes and secondary metabolites.</title>
        <authorList>
            <person name="Sorensen T."/>
        </authorList>
    </citation>
    <scope>NUCLEOTIDE SEQUENCE [LARGE SCALE GENOMIC DNA]</scope>
    <source>
        <strain evidence="1 2">CBS 83171</strain>
    </source>
</reference>
<proteinExistence type="predicted"/>
<dbReference type="SUPFAM" id="SSF88713">
    <property type="entry name" value="Glycoside hydrolase/deacetylase"/>
    <property type="match status" value="1"/>
</dbReference>
<organism evidence="1 2">
    <name type="scientific">Apiospora saccharicola</name>
    <dbReference type="NCBI Taxonomy" id="335842"/>
    <lineage>
        <taxon>Eukaryota</taxon>
        <taxon>Fungi</taxon>
        <taxon>Dikarya</taxon>
        <taxon>Ascomycota</taxon>
        <taxon>Pezizomycotina</taxon>
        <taxon>Sordariomycetes</taxon>
        <taxon>Xylariomycetidae</taxon>
        <taxon>Amphisphaeriales</taxon>
        <taxon>Apiosporaceae</taxon>
        <taxon>Apiospora</taxon>
    </lineage>
</organism>
<dbReference type="Proteomes" id="UP001446871">
    <property type="component" value="Unassembled WGS sequence"/>
</dbReference>
<dbReference type="PANTHER" id="PTHR43123:SF3">
    <property type="entry name" value="NODB HOMOLOGY DOMAIN-CONTAINING PROTEIN"/>
    <property type="match status" value="1"/>
</dbReference>
<comment type="caution">
    <text evidence="1">The sequence shown here is derived from an EMBL/GenBank/DDBJ whole genome shotgun (WGS) entry which is preliminary data.</text>
</comment>
<keyword evidence="2" id="KW-1185">Reference proteome</keyword>
<dbReference type="EMBL" id="JAQQWM010000007">
    <property type="protein sequence ID" value="KAK8057537.1"/>
    <property type="molecule type" value="Genomic_DNA"/>
</dbReference>
<dbReference type="InterPro" id="IPR011330">
    <property type="entry name" value="Glyco_hydro/deAcase_b/a-brl"/>
</dbReference>
<sequence>MVHIEESLQVPRDFEGFGEEGFDPKWPNGARIAVSFVLNYEEGGERSVLDGDAHSEPYLWEKGASGGHKEGARYLNAEHDFEYGSRTASWRIMRLFKEFGWNFTTYAVAVALQKNPKFAKALDTWDYTLEEDKEYIKKAILLLKEVSGEMPVGAYFGRGTPQTQMLFPEVWKSVGAEFLWSSECYNDDVPYWIDMPQEKDLPDAEKKGMLLIPYNYDCNDGKFHMSAGFGSSVAETYEQYLKNTFDCLYREGGKLMNIALHTRIIGKPGRSEALRKFMLYVAGKPGVWVTTRREIARHMHEKFPYKPNGAWMEGVGK</sequence>
<dbReference type="Gene3D" id="3.20.20.370">
    <property type="entry name" value="Glycoside hydrolase/deacetylase"/>
    <property type="match status" value="1"/>
</dbReference>